<evidence type="ECO:0008006" key="5">
    <source>
        <dbReference type="Google" id="ProtNLM"/>
    </source>
</evidence>
<comment type="similarity">
    <text evidence="1">Belongs to the cycloisomerase 2 family.</text>
</comment>
<keyword evidence="4" id="KW-1185">Reference proteome</keyword>
<gene>
    <name evidence="3" type="ORF">H2204_004215</name>
</gene>
<evidence type="ECO:0000313" key="4">
    <source>
        <dbReference type="Proteomes" id="UP001172681"/>
    </source>
</evidence>
<dbReference type="AlphaFoldDB" id="A0AA38Y8G5"/>
<dbReference type="InterPro" id="IPR019405">
    <property type="entry name" value="Lactonase_7-beta_prop"/>
</dbReference>
<organism evidence="3 4">
    <name type="scientific">Knufia peltigerae</name>
    <dbReference type="NCBI Taxonomy" id="1002370"/>
    <lineage>
        <taxon>Eukaryota</taxon>
        <taxon>Fungi</taxon>
        <taxon>Dikarya</taxon>
        <taxon>Ascomycota</taxon>
        <taxon>Pezizomycotina</taxon>
        <taxon>Eurotiomycetes</taxon>
        <taxon>Chaetothyriomycetidae</taxon>
        <taxon>Chaetothyriales</taxon>
        <taxon>Trichomeriaceae</taxon>
        <taxon>Knufia</taxon>
    </lineage>
</organism>
<dbReference type="InterPro" id="IPR015943">
    <property type="entry name" value="WD40/YVTN_repeat-like_dom_sf"/>
</dbReference>
<reference evidence="3" key="1">
    <citation type="submission" date="2022-10" db="EMBL/GenBank/DDBJ databases">
        <title>Culturing micro-colonial fungi from biological soil crusts in the Mojave desert and describing Neophaeococcomyces mojavensis, and introducing the new genera and species Taxawa tesnikishii.</title>
        <authorList>
            <person name="Kurbessoian T."/>
            <person name="Stajich J.E."/>
        </authorList>
    </citation>
    <scope>NUCLEOTIDE SEQUENCE</scope>
    <source>
        <strain evidence="3">TK_35</strain>
    </source>
</reference>
<dbReference type="InterPro" id="IPR011048">
    <property type="entry name" value="Haem_d1_sf"/>
</dbReference>
<accession>A0AA38Y8G5</accession>
<sequence>MDMATNGASNAPHTLYVALQSTGIVEISFDPSKEPEKSISIVGVSTDAGYMPGWVVVSRDKVYSISRTSSPGSEDESGGVFAFQIPDGASGDRGLTRIDSKSSNGKGGVHCEVSPDGKTFAAANITASTVSIFQLSEDGSMGQPTHIFDYNKSDPGPKEAHPHQATFDPTGRFLFVPLRTMDRVEIYSVRSARQDQRVHSIDLPVPAGPRHLAFNSISPLKAYMYLVSEKDNTIRVYSVTYDDTSASGITMNLKQTLSTIEKDMAPTPDEHKDLASEVAVSKDGKFVYVSNRNLTRAEPDTMVIYSINSDQANNDETHLTFIKAQEVPGKHPRNFALSNDKDNKWVAVSNQFTQDIVIIERDLTTGLLGDVKGRVNLKVEEPHQPSPDKVVFSDVPSKMTREDFLKNRANGPMCVVWK</sequence>
<evidence type="ECO:0000256" key="2">
    <source>
        <dbReference type="SAM" id="MobiDB-lite"/>
    </source>
</evidence>
<dbReference type="InterPro" id="IPR050282">
    <property type="entry name" value="Cycloisomerase_2"/>
</dbReference>
<dbReference type="PANTHER" id="PTHR30344:SF1">
    <property type="entry name" value="6-PHOSPHOGLUCONOLACTONASE"/>
    <property type="match status" value="1"/>
</dbReference>
<dbReference type="PANTHER" id="PTHR30344">
    <property type="entry name" value="6-PHOSPHOGLUCONOLACTONASE-RELATED"/>
    <property type="match status" value="1"/>
</dbReference>
<evidence type="ECO:0000313" key="3">
    <source>
        <dbReference type="EMBL" id="KAJ9638739.1"/>
    </source>
</evidence>
<dbReference type="Gene3D" id="2.130.10.10">
    <property type="entry name" value="YVTN repeat-like/Quinoprotein amine dehydrogenase"/>
    <property type="match status" value="1"/>
</dbReference>
<evidence type="ECO:0000256" key="1">
    <source>
        <dbReference type="ARBA" id="ARBA00005564"/>
    </source>
</evidence>
<dbReference type="GO" id="GO:0017057">
    <property type="term" value="F:6-phosphogluconolactonase activity"/>
    <property type="evidence" value="ECO:0007669"/>
    <property type="project" value="TreeGrafter"/>
</dbReference>
<dbReference type="SUPFAM" id="SSF51004">
    <property type="entry name" value="C-terminal (heme d1) domain of cytochrome cd1-nitrite reductase"/>
    <property type="match status" value="1"/>
</dbReference>
<dbReference type="EMBL" id="JAPDRN010000020">
    <property type="protein sequence ID" value="KAJ9638739.1"/>
    <property type="molecule type" value="Genomic_DNA"/>
</dbReference>
<comment type="caution">
    <text evidence="3">The sequence shown here is derived from an EMBL/GenBank/DDBJ whole genome shotgun (WGS) entry which is preliminary data.</text>
</comment>
<name>A0AA38Y8G5_9EURO</name>
<dbReference type="Pfam" id="PF10282">
    <property type="entry name" value="Lactonase"/>
    <property type="match status" value="1"/>
</dbReference>
<feature type="region of interest" description="Disordered" evidence="2">
    <location>
        <begin position="66"/>
        <end position="109"/>
    </location>
</feature>
<protein>
    <recommendedName>
        <fullName evidence="5">6-phosphogluconolactonase</fullName>
    </recommendedName>
</protein>
<dbReference type="Proteomes" id="UP001172681">
    <property type="component" value="Unassembled WGS sequence"/>
</dbReference>
<proteinExistence type="inferred from homology"/>